<dbReference type="HAMAP" id="MF_03111">
    <property type="entry name" value="Coq4"/>
    <property type="match status" value="1"/>
</dbReference>
<evidence type="ECO:0000256" key="7">
    <source>
        <dbReference type="ARBA" id="ARBA00023239"/>
    </source>
</evidence>
<keyword evidence="2 8" id="KW-0479">Metal-binding</keyword>
<dbReference type="AlphaFoldDB" id="A0A067QLA8"/>
<feature type="binding site" evidence="8">
    <location>
        <position position="192"/>
    </location>
    <ligand>
        <name>Zn(2+)</name>
        <dbReference type="ChEBI" id="CHEBI:29105"/>
    </ligand>
</feature>
<evidence type="ECO:0000256" key="2">
    <source>
        <dbReference type="ARBA" id="ARBA00022723"/>
    </source>
</evidence>
<dbReference type="PANTHER" id="PTHR12922">
    <property type="entry name" value="UBIQUINONE BIOSYNTHESIS PROTEIN"/>
    <property type="match status" value="1"/>
</dbReference>
<keyword evidence="3 8" id="KW-0999">Mitochondrion inner membrane</keyword>
<evidence type="ECO:0000256" key="6">
    <source>
        <dbReference type="ARBA" id="ARBA00023136"/>
    </source>
</evidence>
<name>A0A067QLA8_ZOONE</name>
<evidence type="ECO:0000313" key="10">
    <source>
        <dbReference type="Proteomes" id="UP000027135"/>
    </source>
</evidence>
<accession>A0A067QLA8</accession>
<dbReference type="Pfam" id="PF05019">
    <property type="entry name" value="Coq4"/>
    <property type="match status" value="1"/>
</dbReference>
<keyword evidence="7 8" id="KW-0456">Lyase</keyword>
<keyword evidence="4 8" id="KW-0862">Zinc</keyword>
<dbReference type="InterPro" id="IPR007715">
    <property type="entry name" value="Coq4"/>
</dbReference>
<dbReference type="OrthoDB" id="4249at2759"/>
<dbReference type="eggNOG" id="KOG3244">
    <property type="taxonomic scope" value="Eukaryota"/>
</dbReference>
<organism evidence="9 10">
    <name type="scientific">Zootermopsis nevadensis</name>
    <name type="common">Dampwood termite</name>
    <dbReference type="NCBI Taxonomy" id="136037"/>
    <lineage>
        <taxon>Eukaryota</taxon>
        <taxon>Metazoa</taxon>
        <taxon>Ecdysozoa</taxon>
        <taxon>Arthropoda</taxon>
        <taxon>Hexapoda</taxon>
        <taxon>Insecta</taxon>
        <taxon>Pterygota</taxon>
        <taxon>Neoptera</taxon>
        <taxon>Polyneoptera</taxon>
        <taxon>Dictyoptera</taxon>
        <taxon>Blattodea</taxon>
        <taxon>Blattoidea</taxon>
        <taxon>Termitoidae</taxon>
        <taxon>Termopsidae</taxon>
        <taxon>Zootermopsis</taxon>
    </lineage>
</organism>
<dbReference type="GO" id="GO:0120539">
    <property type="term" value="F:4-hydroxy-3-methoxy-5-polyprenylbenzoate decarboxylase activity"/>
    <property type="evidence" value="ECO:0007669"/>
    <property type="project" value="UniProtKB-EC"/>
</dbReference>
<dbReference type="GO" id="GO:0008270">
    <property type="term" value="F:zinc ion binding"/>
    <property type="evidence" value="ECO:0007669"/>
    <property type="project" value="UniProtKB-UniRule"/>
</dbReference>
<reference evidence="9 10" key="1">
    <citation type="journal article" date="2014" name="Nat. Commun.">
        <title>Molecular traces of alternative social organization in a termite genome.</title>
        <authorList>
            <person name="Terrapon N."/>
            <person name="Li C."/>
            <person name="Robertson H.M."/>
            <person name="Ji L."/>
            <person name="Meng X."/>
            <person name="Booth W."/>
            <person name="Chen Z."/>
            <person name="Childers C.P."/>
            <person name="Glastad K.M."/>
            <person name="Gokhale K."/>
            <person name="Gowin J."/>
            <person name="Gronenberg W."/>
            <person name="Hermansen R.A."/>
            <person name="Hu H."/>
            <person name="Hunt B.G."/>
            <person name="Huylmans A.K."/>
            <person name="Khalil S.M."/>
            <person name="Mitchell R.D."/>
            <person name="Munoz-Torres M.C."/>
            <person name="Mustard J.A."/>
            <person name="Pan H."/>
            <person name="Reese J.T."/>
            <person name="Scharf M.E."/>
            <person name="Sun F."/>
            <person name="Vogel H."/>
            <person name="Xiao J."/>
            <person name="Yang W."/>
            <person name="Yang Z."/>
            <person name="Yang Z."/>
            <person name="Zhou J."/>
            <person name="Zhu J."/>
            <person name="Brent C.S."/>
            <person name="Elsik C.G."/>
            <person name="Goodisman M.A."/>
            <person name="Liberles D.A."/>
            <person name="Roe R.M."/>
            <person name="Vargo E.L."/>
            <person name="Vilcinskas A."/>
            <person name="Wang J."/>
            <person name="Bornberg-Bauer E."/>
            <person name="Korb J."/>
            <person name="Zhang G."/>
            <person name="Liebig J."/>
        </authorList>
    </citation>
    <scope>NUCLEOTIDE SEQUENCE [LARGE SCALE GENOMIC DNA]</scope>
    <source>
        <tissue evidence="9">Whole organism</tissue>
    </source>
</reference>
<dbReference type="EC" id="4.1.1.130" evidence="8"/>
<keyword evidence="5 8" id="KW-0496">Mitochondrion</keyword>
<proteinExistence type="inferred from homology"/>
<protein>
    <recommendedName>
        <fullName evidence="8">Ubiquinone biosynthesis protein COQ4 homolog, mitochondrial</fullName>
    </recommendedName>
    <alternativeName>
        <fullName evidence="8">4-hydroxy-3-methoxy-5-polyprenylbenzoate decarboxylase</fullName>
        <ecNumber evidence="8">4.1.1.130</ecNumber>
    </alternativeName>
    <alternativeName>
        <fullName evidence="8">Coenzyme Q biosynthesis protein 4 homolog</fullName>
    </alternativeName>
</protein>
<comment type="subunit">
    <text evidence="8">Component of a multi-subunit COQ enzyme complex.</text>
</comment>
<comment type="pathway">
    <text evidence="8">Cofactor biosynthesis; ubiquinone biosynthesis.</text>
</comment>
<dbReference type="EMBL" id="KK853300">
    <property type="protein sequence ID" value="KDR08763.1"/>
    <property type="molecule type" value="Genomic_DNA"/>
</dbReference>
<dbReference type="InParanoid" id="A0A067QLA8"/>
<feature type="binding site" evidence="8">
    <location>
        <position position="195"/>
    </location>
    <ligand>
        <name>Zn(2+)</name>
        <dbReference type="ChEBI" id="CHEBI:29105"/>
    </ligand>
</feature>
<keyword evidence="6 8" id="KW-0472">Membrane</keyword>
<keyword evidence="9" id="KW-0830">Ubiquinone</keyword>
<dbReference type="PANTHER" id="PTHR12922:SF7">
    <property type="entry name" value="UBIQUINONE BIOSYNTHESIS PROTEIN COQ4 HOMOLOG, MITOCHONDRIAL"/>
    <property type="match status" value="1"/>
</dbReference>
<dbReference type="STRING" id="136037.A0A067QLA8"/>
<gene>
    <name evidence="9" type="ORF">L798_01574</name>
</gene>
<dbReference type="FunCoup" id="A0A067QLA8">
    <property type="interactions" value="659"/>
</dbReference>
<comment type="catalytic activity">
    <reaction evidence="8">
        <text>a 4-hydroxy-3-methoxy-5-(all-trans-polyprenyl)benzoate + H(+) = a 2-methoxy-6-(all-trans-polyprenyl)phenol + CO2</text>
        <dbReference type="Rhea" id="RHEA:81179"/>
        <dbReference type="Rhea" id="RHEA-COMP:9551"/>
        <dbReference type="Rhea" id="RHEA-COMP:10931"/>
        <dbReference type="ChEBI" id="CHEBI:15378"/>
        <dbReference type="ChEBI" id="CHEBI:16526"/>
        <dbReference type="ChEBI" id="CHEBI:62731"/>
        <dbReference type="ChEBI" id="CHEBI:84443"/>
        <dbReference type="EC" id="4.1.1.130"/>
    </reaction>
</comment>
<feature type="binding site" evidence="8">
    <location>
        <position position="191"/>
    </location>
    <ligand>
        <name>Zn(2+)</name>
        <dbReference type="ChEBI" id="CHEBI:29105"/>
    </ligand>
</feature>
<keyword evidence="10" id="KW-1185">Reference proteome</keyword>
<dbReference type="OMA" id="YYERHFH"/>
<comment type="similarity">
    <text evidence="8">Belongs to the COQ4 family.</text>
</comment>
<dbReference type="Proteomes" id="UP000027135">
    <property type="component" value="Unassembled WGS sequence"/>
</dbReference>
<dbReference type="InterPro" id="IPR027540">
    <property type="entry name" value="Coq4_euk"/>
</dbReference>
<sequence length="290" mass="33401">MCRLLKCCCGPSSKTMKMLISLIMARKLCGIYHVCYTWGKTNVIPRRFLAAINNDFKRAKFEEDFLSSHIETTGFQKFLLTVGSAAVSLLDPTRADMIAVMGETAGDSAFRYILQTMQSDSEGQEILRNRPRINSLTVDLEKLRQMPDGTLGRAYIAFLDYNKVTPDSRLTVQFVDDVKLAYVVQRYREVHDLIHTVLGMPTNMLGEVTVKWVEAIQTRLPMCVGGALFGPLRLYPKQRQKYVKYYLPWAIQTGTNCKFLMNIYYEHRWEQPIIELHEELHIKMLEVPKS</sequence>
<evidence type="ECO:0000313" key="9">
    <source>
        <dbReference type="EMBL" id="KDR08763.1"/>
    </source>
</evidence>
<dbReference type="UniPathway" id="UPA00232"/>
<keyword evidence="1 8" id="KW-0831">Ubiquinone biosynthesis</keyword>
<evidence type="ECO:0000256" key="3">
    <source>
        <dbReference type="ARBA" id="ARBA00022792"/>
    </source>
</evidence>
<evidence type="ECO:0000256" key="5">
    <source>
        <dbReference type="ARBA" id="ARBA00023128"/>
    </source>
</evidence>
<evidence type="ECO:0000256" key="1">
    <source>
        <dbReference type="ARBA" id="ARBA00022688"/>
    </source>
</evidence>
<comment type="cofactor">
    <cofactor evidence="8">
        <name>Zn(2+)</name>
        <dbReference type="ChEBI" id="CHEBI:29105"/>
    </cofactor>
</comment>
<dbReference type="GO" id="GO:0031314">
    <property type="term" value="C:extrinsic component of mitochondrial inner membrane"/>
    <property type="evidence" value="ECO:0007669"/>
    <property type="project" value="UniProtKB-UniRule"/>
</dbReference>
<comment type="subcellular location">
    <subcellularLocation>
        <location evidence="8">Mitochondrion inner membrane</location>
        <topology evidence="8">Peripheral membrane protein</topology>
        <orientation evidence="8">Matrix side</orientation>
    </subcellularLocation>
</comment>
<comment type="function">
    <text evidence="8">Lyase that catalyzes the C1-decarboxylation of 4-hydroxy-3-methoxy-5-(all-trans-polyprenyl)benzoic acid into 2-methoxy-6-(all-trans-polyprenyl)phenol during ubiquinone biosynthesis.</text>
</comment>
<feature type="binding site" evidence="8">
    <location>
        <position position="207"/>
    </location>
    <ligand>
        <name>Zn(2+)</name>
        <dbReference type="ChEBI" id="CHEBI:29105"/>
    </ligand>
</feature>
<evidence type="ECO:0000256" key="8">
    <source>
        <dbReference type="HAMAP-Rule" id="MF_03111"/>
    </source>
</evidence>
<evidence type="ECO:0000256" key="4">
    <source>
        <dbReference type="ARBA" id="ARBA00022833"/>
    </source>
</evidence>